<feature type="domain" description="Zn(2)-C6 fungal-type" evidence="7">
    <location>
        <begin position="15"/>
        <end position="45"/>
    </location>
</feature>
<dbReference type="PROSITE" id="PS50048">
    <property type="entry name" value="ZN2_CY6_FUNGAL_2"/>
    <property type="match status" value="1"/>
</dbReference>
<proteinExistence type="predicted"/>
<keyword evidence="5" id="KW-0539">Nucleus</keyword>
<dbReference type="PRINTS" id="PR00755">
    <property type="entry name" value="AFLATOXINBRP"/>
</dbReference>
<dbReference type="Pfam" id="PF08493">
    <property type="entry name" value="AflR"/>
    <property type="match status" value="1"/>
</dbReference>
<dbReference type="GO" id="GO:0000981">
    <property type="term" value="F:DNA-binding transcription factor activity, RNA polymerase II-specific"/>
    <property type="evidence" value="ECO:0007669"/>
    <property type="project" value="InterPro"/>
</dbReference>
<feature type="compositionally biased region" description="Low complexity" evidence="6">
    <location>
        <begin position="158"/>
        <end position="168"/>
    </location>
</feature>
<reference evidence="8 9" key="1">
    <citation type="journal article" date="2023" name="IMA Fungus">
        <title>Comparative genomic study of the Penicillium genus elucidates a diverse pangenome and 15 lateral gene transfer events.</title>
        <authorList>
            <person name="Petersen C."/>
            <person name="Sorensen T."/>
            <person name="Nielsen M.R."/>
            <person name="Sondergaard T.E."/>
            <person name="Sorensen J.L."/>
            <person name="Fitzpatrick D.A."/>
            <person name="Frisvad J.C."/>
            <person name="Nielsen K.L."/>
        </authorList>
    </citation>
    <scope>NUCLEOTIDE SEQUENCE [LARGE SCALE GENOMIC DNA]</scope>
    <source>
        <strain evidence="8 9">IBT 35679</strain>
    </source>
</reference>
<evidence type="ECO:0000256" key="1">
    <source>
        <dbReference type="ARBA" id="ARBA00022723"/>
    </source>
</evidence>
<dbReference type="GO" id="GO:0045122">
    <property type="term" value="P:aflatoxin biosynthetic process"/>
    <property type="evidence" value="ECO:0007669"/>
    <property type="project" value="InterPro"/>
</dbReference>
<dbReference type="Gene3D" id="4.10.240.10">
    <property type="entry name" value="Zn(2)-C6 fungal-type DNA-binding domain"/>
    <property type="match status" value="1"/>
</dbReference>
<evidence type="ECO:0000256" key="6">
    <source>
        <dbReference type="SAM" id="MobiDB-lite"/>
    </source>
</evidence>
<keyword evidence="1" id="KW-0479">Metal-binding</keyword>
<dbReference type="GO" id="GO:0005634">
    <property type="term" value="C:nucleus"/>
    <property type="evidence" value="ECO:0007669"/>
    <property type="project" value="InterPro"/>
</dbReference>
<feature type="region of interest" description="Disordered" evidence="6">
    <location>
        <begin position="48"/>
        <end position="106"/>
    </location>
</feature>
<feature type="region of interest" description="Disordered" evidence="6">
    <location>
        <begin position="148"/>
        <end position="171"/>
    </location>
</feature>
<feature type="compositionally biased region" description="Low complexity" evidence="6">
    <location>
        <begin position="84"/>
        <end position="102"/>
    </location>
</feature>
<dbReference type="PANTHER" id="PTHR31069">
    <property type="entry name" value="OLEATE-ACTIVATED TRANSCRIPTION FACTOR 1-RELATED"/>
    <property type="match status" value="1"/>
</dbReference>
<evidence type="ECO:0000256" key="5">
    <source>
        <dbReference type="ARBA" id="ARBA00023242"/>
    </source>
</evidence>
<sequence length="392" mass="42411">MPSPPADDSPKLRGSCQACAVSKVRCSKEKPTCARCRRRSTTCEYFITKRPGRKQQEKASAPVPTNTTPHLLPELDCPATRTLPDQQPPSVQDDTSPSDSDTFSNLFHQTDTSLSSAITTWSTEFDDYLAPFSICESVALDALDPGPLDPTVGQQMDSSRSSVSGSNSAMPPEDTISLFGRPVPMPSSKVLFPTDTRNQDRQQSPSFNSPCSCLPRALDLLKQLAATDLIAGVQTDQSHSKGAAQSLDATIATNQQTMETLEGILQCSCSQDSYLLAIVSLIIFKSFDRYAAAASAKKRQAQSQRLTLSSVGVDGDFMGEDDLDSHMAAAQRVLGELHRVQQCMARLSPRLQACGSTASALSDVVMGQLEPELQRRLGILSMSTIQTLRTEQ</sequence>
<evidence type="ECO:0000256" key="3">
    <source>
        <dbReference type="ARBA" id="ARBA00023125"/>
    </source>
</evidence>
<gene>
    <name evidence="8" type="ORF">N7494_004537</name>
</gene>
<dbReference type="GO" id="GO:0008270">
    <property type="term" value="F:zinc ion binding"/>
    <property type="evidence" value="ECO:0007669"/>
    <property type="project" value="InterPro"/>
</dbReference>
<keyword evidence="9" id="KW-1185">Reference proteome</keyword>
<dbReference type="EMBL" id="JAQIZZ010000003">
    <property type="protein sequence ID" value="KAJ5546952.1"/>
    <property type="molecule type" value="Genomic_DNA"/>
</dbReference>
<name>A0AAD6D0U6_9EURO</name>
<evidence type="ECO:0000313" key="8">
    <source>
        <dbReference type="EMBL" id="KAJ5546952.1"/>
    </source>
</evidence>
<dbReference type="PROSITE" id="PS00463">
    <property type="entry name" value="ZN2_CY6_FUNGAL_1"/>
    <property type="match status" value="1"/>
</dbReference>
<dbReference type="InterPro" id="IPR050675">
    <property type="entry name" value="OAF3"/>
</dbReference>
<dbReference type="GO" id="GO:0003677">
    <property type="term" value="F:DNA binding"/>
    <property type="evidence" value="ECO:0007669"/>
    <property type="project" value="UniProtKB-KW"/>
</dbReference>
<dbReference type="AlphaFoldDB" id="A0AAD6D0U6"/>
<evidence type="ECO:0000256" key="4">
    <source>
        <dbReference type="ARBA" id="ARBA00023163"/>
    </source>
</evidence>
<comment type="caution">
    <text evidence="8">The sequence shown here is derived from an EMBL/GenBank/DDBJ whole genome shotgun (WGS) entry which is preliminary data.</text>
</comment>
<dbReference type="SMART" id="SM00066">
    <property type="entry name" value="GAL4"/>
    <property type="match status" value="1"/>
</dbReference>
<dbReference type="CDD" id="cd00067">
    <property type="entry name" value="GAL4"/>
    <property type="match status" value="1"/>
</dbReference>
<keyword evidence="4" id="KW-0804">Transcription</keyword>
<dbReference type="Proteomes" id="UP001220324">
    <property type="component" value="Unassembled WGS sequence"/>
</dbReference>
<dbReference type="InterPro" id="IPR001138">
    <property type="entry name" value="Zn2Cys6_DnaBD"/>
</dbReference>
<dbReference type="PANTHER" id="PTHR31069:SF31">
    <property type="entry name" value="MONODICTYPHENONE CLUSTER TRANSCRIPTION FACTOR-RELATED"/>
    <property type="match status" value="1"/>
</dbReference>
<keyword evidence="3" id="KW-0238">DNA-binding</keyword>
<keyword evidence="2" id="KW-0805">Transcription regulation</keyword>
<dbReference type="SUPFAM" id="SSF57701">
    <property type="entry name" value="Zn2/Cys6 DNA-binding domain"/>
    <property type="match status" value="1"/>
</dbReference>
<organism evidence="8 9">
    <name type="scientific">Penicillium frequentans</name>
    <dbReference type="NCBI Taxonomy" id="3151616"/>
    <lineage>
        <taxon>Eukaryota</taxon>
        <taxon>Fungi</taxon>
        <taxon>Dikarya</taxon>
        <taxon>Ascomycota</taxon>
        <taxon>Pezizomycotina</taxon>
        <taxon>Eurotiomycetes</taxon>
        <taxon>Eurotiomycetidae</taxon>
        <taxon>Eurotiales</taxon>
        <taxon>Aspergillaceae</taxon>
        <taxon>Penicillium</taxon>
    </lineage>
</organism>
<evidence type="ECO:0000313" key="9">
    <source>
        <dbReference type="Proteomes" id="UP001220324"/>
    </source>
</evidence>
<evidence type="ECO:0000256" key="2">
    <source>
        <dbReference type="ARBA" id="ARBA00023015"/>
    </source>
</evidence>
<dbReference type="InterPro" id="IPR013700">
    <property type="entry name" value="AflR"/>
</dbReference>
<evidence type="ECO:0000259" key="7">
    <source>
        <dbReference type="PROSITE" id="PS50048"/>
    </source>
</evidence>
<protein>
    <recommendedName>
        <fullName evidence="7">Zn(2)-C6 fungal-type domain-containing protein</fullName>
    </recommendedName>
</protein>
<accession>A0AAD6D0U6</accession>
<dbReference type="Pfam" id="PF00172">
    <property type="entry name" value="Zn_clus"/>
    <property type="match status" value="1"/>
</dbReference>
<dbReference type="InterPro" id="IPR036864">
    <property type="entry name" value="Zn2-C6_fun-type_DNA-bd_sf"/>
</dbReference>